<dbReference type="GO" id="GO:0006508">
    <property type="term" value="P:proteolysis"/>
    <property type="evidence" value="ECO:0007669"/>
    <property type="project" value="UniProtKB-KW"/>
</dbReference>
<keyword evidence="7" id="KW-0865">Zymogen</keyword>
<sequence>MSPLQLVTVLLLVSLIHLALGQLPRNGCSPRFQYQGYMGQYIGLVKLRHPVANNQTLILQFSQQGYHNFEEYVGSISLVDDDYVTQENLRQGLQIRYRVDFPIPTIPPKITSMQLNGVELCGGLEYPKPRTAITLRITWSPSQVLTFGASPPQPVPTRRQPTWPQEESPQIDYSETRPSQPRLEDNGEMFVGNNESLSVFQNPGWGTAPQQTNPIRGTTTQPRITNPAPQRTTPEPGRSSAPQQAVRSPVELVPQQNPSSNGIPCGRERASITPFIFQGESLQRGQLPWLVAIFERRESNGPAFICGGTLISTSTVLSAAHCFRAPGRNLPASRLAVSLGRNTLAIHSDGEFRGVSQLIIHENFQIKQFTEADLALVRLDEPVRYTDYIVPICLWSTSNRMDLPQGHKSYVAGWGPDETGTGHTEVSKITDLNIVIESNCVQELPHVLVQPSALCAKKTGAGPCASDGGGPLMLREQEVWVLRGVISGGAINEKENTCELSKPSVFTDVAKHIDWVRRNMWN</sequence>
<dbReference type="PRINTS" id="PR00722">
    <property type="entry name" value="CHYMOTRYPSIN"/>
</dbReference>
<gene>
    <name evidence="13" type="primary">Dyak\GE10048</name>
    <name evidence="13" type="synonym">dyak_GLEANR_10009</name>
    <name evidence="13" type="synonym">GE10048</name>
    <name evidence="13" type="ORF">Dyak_GE10048</name>
</gene>
<dbReference type="KEGG" id="dya:Dyak_GE10048"/>
<feature type="region of interest" description="Disordered" evidence="10">
    <location>
        <begin position="202"/>
        <end position="265"/>
    </location>
</feature>
<accession>B4PTB0</accession>
<evidence type="ECO:0000313" key="13">
    <source>
        <dbReference type="EMBL" id="EDW97609.1"/>
    </source>
</evidence>
<dbReference type="Gene3D" id="2.40.10.10">
    <property type="entry name" value="Trypsin-like serine proteases"/>
    <property type="match status" value="1"/>
</dbReference>
<dbReference type="InterPro" id="IPR018114">
    <property type="entry name" value="TRYPSIN_HIS"/>
</dbReference>
<dbReference type="PhylomeDB" id="B4PTB0"/>
<dbReference type="PROSITE" id="PS50240">
    <property type="entry name" value="TRYPSIN_DOM"/>
    <property type="match status" value="1"/>
</dbReference>
<protein>
    <recommendedName>
        <fullName evidence="12">Peptidase S1 domain-containing protein</fullName>
    </recommendedName>
</protein>
<keyword evidence="14" id="KW-1185">Reference proteome</keyword>
<evidence type="ECO:0000256" key="1">
    <source>
        <dbReference type="ARBA" id="ARBA00004613"/>
    </source>
</evidence>
<evidence type="ECO:0000259" key="12">
    <source>
        <dbReference type="PROSITE" id="PS50240"/>
    </source>
</evidence>
<evidence type="ECO:0000313" key="14">
    <source>
        <dbReference type="Proteomes" id="UP000002282"/>
    </source>
</evidence>
<dbReference type="InterPro" id="IPR051487">
    <property type="entry name" value="Ser/Thr_Proteases_Immune/Dev"/>
</dbReference>
<feature type="chain" id="PRO_5002822604" description="Peptidase S1 domain-containing protein" evidence="11">
    <location>
        <begin position="22"/>
        <end position="522"/>
    </location>
</feature>
<evidence type="ECO:0000256" key="4">
    <source>
        <dbReference type="ARBA" id="ARBA00022729"/>
    </source>
</evidence>
<evidence type="ECO:0000256" key="8">
    <source>
        <dbReference type="ARBA" id="ARBA00023157"/>
    </source>
</evidence>
<dbReference type="GO" id="GO:0004252">
    <property type="term" value="F:serine-type endopeptidase activity"/>
    <property type="evidence" value="ECO:0007669"/>
    <property type="project" value="InterPro"/>
</dbReference>
<dbReference type="InterPro" id="IPR001254">
    <property type="entry name" value="Trypsin_dom"/>
</dbReference>
<dbReference type="HOGENOM" id="CLU_006842_16_1_1"/>
<dbReference type="eggNOG" id="KOG3627">
    <property type="taxonomic scope" value="Eukaryota"/>
</dbReference>
<dbReference type="Pfam" id="PF00089">
    <property type="entry name" value="Trypsin"/>
    <property type="match status" value="1"/>
</dbReference>
<feature type="compositionally biased region" description="Polar residues" evidence="10">
    <location>
        <begin position="167"/>
        <end position="179"/>
    </location>
</feature>
<dbReference type="Pfam" id="PF16030">
    <property type="entry name" value="GD_N"/>
    <property type="match status" value="1"/>
</dbReference>
<keyword evidence="3" id="KW-0645">Protease</keyword>
<dbReference type="PANTHER" id="PTHR24256">
    <property type="entry name" value="TRYPTASE-RELATED"/>
    <property type="match status" value="1"/>
</dbReference>
<dbReference type="OMA" id="VQPNTIC"/>
<dbReference type="InterPro" id="IPR043504">
    <property type="entry name" value="Peptidase_S1_PA_chymotrypsin"/>
</dbReference>
<dbReference type="OrthoDB" id="6147874at2759"/>
<dbReference type="SMART" id="SM00020">
    <property type="entry name" value="Tryp_SPc"/>
    <property type="match status" value="1"/>
</dbReference>
<reference evidence="13 14" key="2">
    <citation type="journal article" date="2007" name="PLoS Biol.">
        <title>Principles of genome evolution in the Drosophila melanogaster species group.</title>
        <authorList>
            <person name="Ranz J.M."/>
            <person name="Maurin D."/>
            <person name="Chan Y.S."/>
            <person name="von Grotthuss M."/>
            <person name="Hillier L.W."/>
            <person name="Roote J."/>
            <person name="Ashburner M."/>
            <person name="Bergman C.M."/>
        </authorList>
    </citation>
    <scope>NUCLEOTIDE SEQUENCE [LARGE SCALE GENOMIC DNA]</scope>
    <source>
        <strain evidence="14">Tai18E2 / Tucson 14021-0261.01</strain>
    </source>
</reference>
<evidence type="ECO:0000256" key="11">
    <source>
        <dbReference type="SAM" id="SignalP"/>
    </source>
</evidence>
<evidence type="ECO:0000256" key="5">
    <source>
        <dbReference type="ARBA" id="ARBA00022801"/>
    </source>
</evidence>
<evidence type="ECO:0000256" key="7">
    <source>
        <dbReference type="ARBA" id="ARBA00023145"/>
    </source>
</evidence>
<evidence type="ECO:0000256" key="6">
    <source>
        <dbReference type="ARBA" id="ARBA00022825"/>
    </source>
</evidence>
<proteinExistence type="inferred from homology"/>
<comment type="similarity">
    <text evidence="9">Belongs to the peptidase S1 family. CLIP subfamily.</text>
</comment>
<evidence type="ECO:0000256" key="9">
    <source>
        <dbReference type="ARBA" id="ARBA00024195"/>
    </source>
</evidence>
<feature type="signal peptide" evidence="11">
    <location>
        <begin position="1"/>
        <end position="21"/>
    </location>
</feature>
<dbReference type="EMBL" id="CM000160">
    <property type="protein sequence ID" value="EDW97609.1"/>
    <property type="molecule type" value="Genomic_DNA"/>
</dbReference>
<dbReference type="InterPro" id="IPR001314">
    <property type="entry name" value="Peptidase_S1A"/>
</dbReference>
<dbReference type="MEROPS" id="S01.A44"/>
<keyword evidence="2" id="KW-0964">Secreted</keyword>
<dbReference type="CDD" id="cd00190">
    <property type="entry name" value="Tryp_SPc"/>
    <property type="match status" value="1"/>
</dbReference>
<name>B4PTB0_DROYA</name>
<evidence type="ECO:0000256" key="2">
    <source>
        <dbReference type="ARBA" id="ARBA00022525"/>
    </source>
</evidence>
<dbReference type="Proteomes" id="UP000002282">
    <property type="component" value="Chromosome 3R"/>
</dbReference>
<dbReference type="SUPFAM" id="SSF50494">
    <property type="entry name" value="Trypsin-like serine proteases"/>
    <property type="match status" value="1"/>
</dbReference>
<organism evidence="13 14">
    <name type="scientific">Drosophila yakuba</name>
    <name type="common">Fruit fly</name>
    <dbReference type="NCBI Taxonomy" id="7245"/>
    <lineage>
        <taxon>Eukaryota</taxon>
        <taxon>Metazoa</taxon>
        <taxon>Ecdysozoa</taxon>
        <taxon>Arthropoda</taxon>
        <taxon>Hexapoda</taxon>
        <taxon>Insecta</taxon>
        <taxon>Pterygota</taxon>
        <taxon>Neoptera</taxon>
        <taxon>Endopterygota</taxon>
        <taxon>Diptera</taxon>
        <taxon>Brachycera</taxon>
        <taxon>Muscomorpha</taxon>
        <taxon>Ephydroidea</taxon>
        <taxon>Drosophilidae</taxon>
        <taxon>Drosophila</taxon>
        <taxon>Sophophora</taxon>
    </lineage>
</organism>
<feature type="domain" description="Peptidase S1" evidence="12">
    <location>
        <begin position="276"/>
        <end position="521"/>
    </location>
</feature>
<feature type="region of interest" description="Disordered" evidence="10">
    <location>
        <begin position="145"/>
        <end position="187"/>
    </location>
</feature>
<feature type="compositionally biased region" description="Polar residues" evidence="10">
    <location>
        <begin position="208"/>
        <end position="233"/>
    </location>
</feature>
<keyword evidence="8" id="KW-1015">Disulfide bond</keyword>
<dbReference type="SMR" id="B4PTB0"/>
<dbReference type="FunFam" id="2.40.10.10:FF:000146">
    <property type="entry name" value="Serine protease 53"/>
    <property type="match status" value="1"/>
</dbReference>
<reference evidence="13 14" key="1">
    <citation type="journal article" date="2007" name="Nature">
        <title>Evolution of genes and genomes on the Drosophila phylogeny.</title>
        <authorList>
            <consortium name="Drosophila 12 Genomes Consortium"/>
            <person name="Clark A.G."/>
            <person name="Eisen M.B."/>
            <person name="Smith D.R."/>
            <person name="Bergman C.M."/>
            <person name="Oliver B."/>
            <person name="Markow T.A."/>
            <person name="Kaufman T.C."/>
            <person name="Kellis M."/>
            <person name="Gelbart W."/>
            <person name="Iyer V.N."/>
            <person name="Pollard D.A."/>
            <person name="Sackton T.B."/>
            <person name="Larracuente A.M."/>
            <person name="Singh N.D."/>
            <person name="Abad J.P."/>
            <person name="Abt D.N."/>
            <person name="Adryan B."/>
            <person name="Aguade M."/>
            <person name="Akashi H."/>
            <person name="Anderson W.W."/>
            <person name="Aquadro C.F."/>
            <person name="Ardell D.H."/>
            <person name="Arguello R."/>
            <person name="Artieri C.G."/>
            <person name="Barbash D.A."/>
            <person name="Barker D."/>
            <person name="Barsanti P."/>
            <person name="Batterham P."/>
            <person name="Batzoglou S."/>
            <person name="Begun D."/>
            <person name="Bhutkar A."/>
            <person name="Blanco E."/>
            <person name="Bosak S.A."/>
            <person name="Bradley R.K."/>
            <person name="Brand A.D."/>
            <person name="Brent M.R."/>
            <person name="Brooks A.N."/>
            <person name="Brown R.H."/>
            <person name="Butlin R.K."/>
            <person name="Caggese C."/>
            <person name="Calvi B.R."/>
            <person name="Bernardo de Carvalho A."/>
            <person name="Caspi A."/>
            <person name="Castrezana S."/>
            <person name="Celniker S.E."/>
            <person name="Chang J.L."/>
            <person name="Chapple C."/>
            <person name="Chatterji S."/>
            <person name="Chinwalla A."/>
            <person name="Civetta A."/>
            <person name="Clifton S.W."/>
            <person name="Comeron J.M."/>
            <person name="Costello J.C."/>
            <person name="Coyne J.A."/>
            <person name="Daub J."/>
            <person name="David R.G."/>
            <person name="Delcher A.L."/>
            <person name="Delehaunty K."/>
            <person name="Do C.B."/>
            <person name="Ebling H."/>
            <person name="Edwards K."/>
            <person name="Eickbush T."/>
            <person name="Evans J.D."/>
            <person name="Filipski A."/>
            <person name="Findeiss S."/>
            <person name="Freyhult E."/>
            <person name="Fulton L."/>
            <person name="Fulton R."/>
            <person name="Garcia A.C."/>
            <person name="Gardiner A."/>
            <person name="Garfield D.A."/>
            <person name="Garvin B.E."/>
            <person name="Gibson G."/>
            <person name="Gilbert D."/>
            <person name="Gnerre S."/>
            <person name="Godfrey J."/>
            <person name="Good R."/>
            <person name="Gotea V."/>
            <person name="Gravely B."/>
            <person name="Greenberg A.J."/>
            <person name="Griffiths-Jones S."/>
            <person name="Gross S."/>
            <person name="Guigo R."/>
            <person name="Gustafson E.A."/>
            <person name="Haerty W."/>
            <person name="Hahn M.W."/>
            <person name="Halligan D.L."/>
            <person name="Halpern A.L."/>
            <person name="Halter G.M."/>
            <person name="Han M.V."/>
            <person name="Heger A."/>
            <person name="Hillier L."/>
            <person name="Hinrichs A.S."/>
            <person name="Holmes I."/>
            <person name="Hoskins R.A."/>
            <person name="Hubisz M.J."/>
            <person name="Hultmark D."/>
            <person name="Huntley M.A."/>
            <person name="Jaffe D.B."/>
            <person name="Jagadeeshan S."/>
            <person name="Jeck W.R."/>
            <person name="Johnson J."/>
            <person name="Jones C.D."/>
            <person name="Jordan W.C."/>
            <person name="Karpen G.H."/>
            <person name="Kataoka E."/>
            <person name="Keightley P.D."/>
            <person name="Kheradpour P."/>
            <person name="Kirkness E.F."/>
            <person name="Koerich L.B."/>
            <person name="Kristiansen K."/>
            <person name="Kudrna D."/>
            <person name="Kulathinal R.J."/>
            <person name="Kumar S."/>
            <person name="Kwok R."/>
            <person name="Lander E."/>
            <person name="Langley C.H."/>
            <person name="Lapoint R."/>
            <person name="Lazzaro B.P."/>
            <person name="Lee S.J."/>
            <person name="Levesque L."/>
            <person name="Li R."/>
            <person name="Lin C.F."/>
            <person name="Lin M.F."/>
            <person name="Lindblad-Toh K."/>
            <person name="Llopart A."/>
            <person name="Long M."/>
            <person name="Low L."/>
            <person name="Lozovsky E."/>
            <person name="Lu J."/>
            <person name="Luo M."/>
            <person name="Machado C.A."/>
            <person name="Makalowski W."/>
            <person name="Marzo M."/>
            <person name="Matsuda M."/>
            <person name="Matzkin L."/>
            <person name="McAllister B."/>
            <person name="McBride C.S."/>
            <person name="McKernan B."/>
            <person name="McKernan K."/>
            <person name="Mendez-Lago M."/>
            <person name="Minx P."/>
            <person name="Mollenhauer M.U."/>
            <person name="Montooth K."/>
            <person name="Mount S.M."/>
            <person name="Mu X."/>
            <person name="Myers E."/>
            <person name="Negre B."/>
            <person name="Newfeld S."/>
            <person name="Nielsen R."/>
            <person name="Noor M.A."/>
            <person name="O'Grady P."/>
            <person name="Pachter L."/>
            <person name="Papaceit M."/>
            <person name="Parisi M.J."/>
            <person name="Parisi M."/>
            <person name="Parts L."/>
            <person name="Pedersen J.S."/>
            <person name="Pesole G."/>
            <person name="Phillippy A.M."/>
            <person name="Ponting C.P."/>
            <person name="Pop M."/>
            <person name="Porcelli D."/>
            <person name="Powell J.R."/>
            <person name="Prohaska S."/>
            <person name="Pruitt K."/>
            <person name="Puig M."/>
            <person name="Quesneville H."/>
            <person name="Ram K.R."/>
            <person name="Rand D."/>
            <person name="Rasmussen M.D."/>
            <person name="Reed L.K."/>
            <person name="Reenan R."/>
            <person name="Reily A."/>
            <person name="Remington K.A."/>
            <person name="Rieger T.T."/>
            <person name="Ritchie M.G."/>
            <person name="Robin C."/>
            <person name="Rogers Y.H."/>
            <person name="Rohde C."/>
            <person name="Rozas J."/>
            <person name="Rubenfield M.J."/>
            <person name="Ruiz A."/>
            <person name="Russo S."/>
            <person name="Salzberg S.L."/>
            <person name="Sanchez-Gracia A."/>
            <person name="Saranga D.J."/>
            <person name="Sato H."/>
            <person name="Schaeffer S.W."/>
            <person name="Schatz M.C."/>
            <person name="Schlenke T."/>
            <person name="Schwartz R."/>
            <person name="Segarra C."/>
            <person name="Singh R.S."/>
            <person name="Sirot L."/>
            <person name="Sirota M."/>
            <person name="Sisneros N.B."/>
            <person name="Smith C.D."/>
            <person name="Smith T.F."/>
            <person name="Spieth J."/>
            <person name="Stage D.E."/>
            <person name="Stark A."/>
            <person name="Stephan W."/>
            <person name="Strausberg R.L."/>
            <person name="Strempel S."/>
            <person name="Sturgill D."/>
            <person name="Sutton G."/>
            <person name="Sutton G.G."/>
            <person name="Tao W."/>
            <person name="Teichmann S."/>
            <person name="Tobari Y.N."/>
            <person name="Tomimura Y."/>
            <person name="Tsolas J.M."/>
            <person name="Valente V.L."/>
            <person name="Venter E."/>
            <person name="Venter J.C."/>
            <person name="Vicario S."/>
            <person name="Vieira F.G."/>
            <person name="Vilella A.J."/>
            <person name="Villasante A."/>
            <person name="Walenz B."/>
            <person name="Wang J."/>
            <person name="Wasserman M."/>
            <person name="Watts T."/>
            <person name="Wilson D."/>
            <person name="Wilson R.K."/>
            <person name="Wing R.A."/>
            <person name="Wolfner M.F."/>
            <person name="Wong A."/>
            <person name="Wong G.K."/>
            <person name="Wu C.I."/>
            <person name="Wu G."/>
            <person name="Yamamoto D."/>
            <person name="Yang H.P."/>
            <person name="Yang S.P."/>
            <person name="Yorke J.A."/>
            <person name="Yoshida K."/>
            <person name="Zdobnov E."/>
            <person name="Zhang P."/>
            <person name="Zhang Y."/>
            <person name="Zimin A.V."/>
            <person name="Baldwin J."/>
            <person name="Abdouelleil A."/>
            <person name="Abdulkadir J."/>
            <person name="Abebe A."/>
            <person name="Abera B."/>
            <person name="Abreu J."/>
            <person name="Acer S.C."/>
            <person name="Aftuck L."/>
            <person name="Alexander A."/>
            <person name="An P."/>
            <person name="Anderson E."/>
            <person name="Anderson S."/>
            <person name="Arachi H."/>
            <person name="Azer M."/>
            <person name="Bachantsang P."/>
            <person name="Barry A."/>
            <person name="Bayul T."/>
            <person name="Berlin A."/>
            <person name="Bessette D."/>
            <person name="Bloom T."/>
            <person name="Blye J."/>
            <person name="Boguslavskiy L."/>
            <person name="Bonnet C."/>
            <person name="Boukhgalter B."/>
            <person name="Bourzgui I."/>
            <person name="Brown A."/>
            <person name="Cahill P."/>
            <person name="Channer S."/>
            <person name="Cheshatsang Y."/>
            <person name="Chuda L."/>
            <person name="Citroen M."/>
            <person name="Collymore A."/>
            <person name="Cooke P."/>
            <person name="Costello M."/>
            <person name="D'Aco K."/>
            <person name="Daza R."/>
            <person name="De Haan G."/>
            <person name="DeGray S."/>
            <person name="DeMaso C."/>
            <person name="Dhargay N."/>
            <person name="Dooley K."/>
            <person name="Dooley E."/>
            <person name="Doricent M."/>
            <person name="Dorje P."/>
            <person name="Dorjee K."/>
            <person name="Dupes A."/>
            <person name="Elong R."/>
            <person name="Falk J."/>
            <person name="Farina A."/>
            <person name="Faro S."/>
            <person name="Ferguson D."/>
            <person name="Fisher S."/>
            <person name="Foley C.D."/>
            <person name="Franke A."/>
            <person name="Friedrich D."/>
            <person name="Gadbois L."/>
            <person name="Gearin G."/>
            <person name="Gearin C.R."/>
            <person name="Giannoukos G."/>
            <person name="Goode T."/>
            <person name="Graham J."/>
            <person name="Grandbois E."/>
            <person name="Grewal S."/>
            <person name="Gyaltsen K."/>
            <person name="Hafez N."/>
            <person name="Hagos B."/>
            <person name="Hall J."/>
            <person name="Henson C."/>
            <person name="Hollinger A."/>
            <person name="Honan T."/>
            <person name="Huard M.D."/>
            <person name="Hughes L."/>
            <person name="Hurhula B."/>
            <person name="Husby M.E."/>
            <person name="Kamat A."/>
            <person name="Kanga B."/>
            <person name="Kashin S."/>
            <person name="Khazanovich D."/>
            <person name="Kisner P."/>
            <person name="Lance K."/>
            <person name="Lara M."/>
            <person name="Lee W."/>
            <person name="Lennon N."/>
            <person name="Letendre F."/>
            <person name="LeVine R."/>
            <person name="Lipovsky A."/>
            <person name="Liu X."/>
            <person name="Liu J."/>
            <person name="Liu S."/>
            <person name="Lokyitsang T."/>
            <person name="Lokyitsang Y."/>
            <person name="Lubonja R."/>
            <person name="Lui A."/>
            <person name="MacDonald P."/>
            <person name="Magnisalis V."/>
            <person name="Maru K."/>
            <person name="Matthews C."/>
            <person name="McCusker W."/>
            <person name="McDonough S."/>
            <person name="Mehta T."/>
            <person name="Meldrim J."/>
            <person name="Meneus L."/>
            <person name="Mihai O."/>
            <person name="Mihalev A."/>
            <person name="Mihova T."/>
            <person name="Mittelman R."/>
            <person name="Mlenga V."/>
            <person name="Montmayeur A."/>
            <person name="Mulrain L."/>
            <person name="Navidi A."/>
            <person name="Naylor J."/>
            <person name="Negash T."/>
            <person name="Nguyen T."/>
            <person name="Nguyen N."/>
            <person name="Nicol R."/>
            <person name="Norbu C."/>
            <person name="Norbu N."/>
            <person name="Novod N."/>
            <person name="O'Neill B."/>
            <person name="Osman S."/>
            <person name="Markiewicz E."/>
            <person name="Oyono O.L."/>
            <person name="Patti C."/>
            <person name="Phunkhang P."/>
            <person name="Pierre F."/>
            <person name="Priest M."/>
            <person name="Raghuraman S."/>
            <person name="Rege F."/>
            <person name="Reyes R."/>
            <person name="Rise C."/>
            <person name="Rogov P."/>
            <person name="Ross K."/>
            <person name="Ryan E."/>
            <person name="Settipalli S."/>
            <person name="Shea T."/>
            <person name="Sherpa N."/>
            <person name="Shi L."/>
            <person name="Shih D."/>
            <person name="Sparrow T."/>
            <person name="Spaulding J."/>
            <person name="Stalker J."/>
            <person name="Stange-Thomann N."/>
            <person name="Stavropoulos S."/>
            <person name="Stone C."/>
            <person name="Strader C."/>
            <person name="Tesfaye S."/>
            <person name="Thomson T."/>
            <person name="Thoulutsang Y."/>
            <person name="Thoulutsang D."/>
            <person name="Topham K."/>
            <person name="Topping I."/>
            <person name="Tsamla T."/>
            <person name="Vassiliev H."/>
            <person name="Vo A."/>
            <person name="Wangchuk T."/>
            <person name="Wangdi T."/>
            <person name="Weiand M."/>
            <person name="Wilkinson J."/>
            <person name="Wilson A."/>
            <person name="Yadav S."/>
            <person name="Young G."/>
            <person name="Yu Q."/>
            <person name="Zembek L."/>
            <person name="Zhong D."/>
            <person name="Zimmer A."/>
            <person name="Zwirko Z."/>
            <person name="Jaffe D.B."/>
            <person name="Alvarez P."/>
            <person name="Brockman W."/>
            <person name="Butler J."/>
            <person name="Chin C."/>
            <person name="Gnerre S."/>
            <person name="Grabherr M."/>
            <person name="Kleber M."/>
            <person name="Mauceli E."/>
            <person name="MacCallum I."/>
        </authorList>
    </citation>
    <scope>NUCLEOTIDE SEQUENCE [LARGE SCALE GENOMIC DNA]</scope>
    <source>
        <strain evidence="14">Tai18E2 / Tucson 14021-0261.01</strain>
    </source>
</reference>
<evidence type="ECO:0000256" key="10">
    <source>
        <dbReference type="SAM" id="MobiDB-lite"/>
    </source>
</evidence>
<dbReference type="GO" id="GO:0005576">
    <property type="term" value="C:extracellular region"/>
    <property type="evidence" value="ECO:0007669"/>
    <property type="project" value="UniProtKB-SubCell"/>
</dbReference>
<dbReference type="InterPro" id="IPR009003">
    <property type="entry name" value="Peptidase_S1_PA"/>
</dbReference>
<dbReference type="PROSITE" id="PS00134">
    <property type="entry name" value="TRYPSIN_HIS"/>
    <property type="match status" value="1"/>
</dbReference>
<feature type="compositionally biased region" description="Low complexity" evidence="10">
    <location>
        <begin position="156"/>
        <end position="165"/>
    </location>
</feature>
<keyword evidence="6" id="KW-0720">Serine protease</keyword>
<dbReference type="InterPro" id="IPR031986">
    <property type="entry name" value="GD_N"/>
</dbReference>
<keyword evidence="5 13" id="KW-0378">Hydrolase</keyword>
<comment type="subcellular location">
    <subcellularLocation>
        <location evidence="1">Secreted</location>
    </subcellularLocation>
</comment>
<keyword evidence="4 11" id="KW-0732">Signal</keyword>
<evidence type="ECO:0000256" key="3">
    <source>
        <dbReference type="ARBA" id="ARBA00022670"/>
    </source>
</evidence>
<dbReference type="AlphaFoldDB" id="B4PTB0"/>